<reference evidence="1 2" key="2">
    <citation type="journal article" date="2018" name="Plant J.">
        <title>The Physcomitrella patens chromosome-scale assembly reveals moss genome structure and evolution.</title>
        <authorList>
            <person name="Lang D."/>
            <person name="Ullrich K.K."/>
            <person name="Murat F."/>
            <person name="Fuchs J."/>
            <person name="Jenkins J."/>
            <person name="Haas F.B."/>
            <person name="Piednoel M."/>
            <person name="Gundlach H."/>
            <person name="Van Bel M."/>
            <person name="Meyberg R."/>
            <person name="Vives C."/>
            <person name="Morata J."/>
            <person name="Symeonidi A."/>
            <person name="Hiss M."/>
            <person name="Muchero W."/>
            <person name="Kamisugi Y."/>
            <person name="Saleh O."/>
            <person name="Blanc G."/>
            <person name="Decker E.L."/>
            <person name="van Gessel N."/>
            <person name="Grimwood J."/>
            <person name="Hayes R.D."/>
            <person name="Graham S.W."/>
            <person name="Gunter L.E."/>
            <person name="McDaniel S.F."/>
            <person name="Hoernstein S.N.W."/>
            <person name="Larsson A."/>
            <person name="Li F.W."/>
            <person name="Perroud P.F."/>
            <person name="Phillips J."/>
            <person name="Ranjan P."/>
            <person name="Rokshar D.S."/>
            <person name="Rothfels C.J."/>
            <person name="Schneider L."/>
            <person name="Shu S."/>
            <person name="Stevenson D.W."/>
            <person name="Thummler F."/>
            <person name="Tillich M."/>
            <person name="Villarreal Aguilar J.C."/>
            <person name="Widiez T."/>
            <person name="Wong G.K."/>
            <person name="Wymore A."/>
            <person name="Zhang Y."/>
            <person name="Zimmer A.D."/>
            <person name="Quatrano R.S."/>
            <person name="Mayer K.F.X."/>
            <person name="Goodstein D."/>
            <person name="Casacuberta J.M."/>
            <person name="Vandepoele K."/>
            <person name="Reski R."/>
            <person name="Cuming A.C."/>
            <person name="Tuskan G.A."/>
            <person name="Maumus F."/>
            <person name="Salse J."/>
            <person name="Schmutz J."/>
            <person name="Rensing S.A."/>
        </authorList>
    </citation>
    <scope>NUCLEOTIDE SEQUENCE [LARGE SCALE GENOMIC DNA]</scope>
    <source>
        <strain evidence="1 2">cv. Gransden 2004</strain>
    </source>
</reference>
<reference evidence="1" key="3">
    <citation type="submission" date="2020-12" db="UniProtKB">
        <authorList>
            <consortium name="EnsemblPlants"/>
        </authorList>
    </citation>
    <scope>IDENTIFICATION</scope>
</reference>
<dbReference type="EMBL" id="ABEU02000013">
    <property type="status" value="NOT_ANNOTATED_CDS"/>
    <property type="molecule type" value="Genomic_DNA"/>
</dbReference>
<name>A0A7I4F2U6_PHYPA</name>
<sequence>MIPSIRDWFDRARRENLLNDDLEESKMLFSLKRKTPDKPNHGGSRLGRAANTDHDFEEGYRRIFQDYFGDHPIYSSKLFRRCFCMRRELFLRIINGIKAQDPCYNIVGEYIRISESSASDCLQHFCAAVEAHFGPEYLRSPTEEDLKRILTKNTHERHQRSLAVPIAAFYYHRQDAIGQLRGQRKSILHGLLLADGIYPNWPVFMKSIPNPQGAARKYFAMVQEACRKDVKRAFGVLQKQFAIVRNPARSWYQEKLSSIMRACIILHNMIVEDERYSPDFASDQEFETGEIRPDRRRRCHRRIVQPIEIYRTAIEDLPAQSLAIKVARHETGGQYHLMLSDLPRKEPTDFVLQSNRFDVVLQPYKSAEYQLTRHLHPRSFERSL</sequence>
<keyword evidence="2" id="KW-1185">Reference proteome</keyword>
<dbReference type="InParanoid" id="A0A7I4F2U6"/>
<proteinExistence type="predicted"/>
<protein>
    <recommendedName>
        <fullName evidence="3">DDE Tnp4 domain-containing protein</fullName>
    </recommendedName>
</protein>
<dbReference type="PANTHER" id="PTHR47150:SF5">
    <property type="entry name" value="OS07G0546750 PROTEIN"/>
    <property type="match status" value="1"/>
</dbReference>
<organism evidence="1 2">
    <name type="scientific">Physcomitrium patens</name>
    <name type="common">Spreading-leaved earth moss</name>
    <name type="synonym">Physcomitrella patens</name>
    <dbReference type="NCBI Taxonomy" id="3218"/>
    <lineage>
        <taxon>Eukaryota</taxon>
        <taxon>Viridiplantae</taxon>
        <taxon>Streptophyta</taxon>
        <taxon>Embryophyta</taxon>
        <taxon>Bryophyta</taxon>
        <taxon>Bryophytina</taxon>
        <taxon>Bryopsida</taxon>
        <taxon>Funariidae</taxon>
        <taxon>Funariales</taxon>
        <taxon>Funariaceae</taxon>
        <taxon>Physcomitrium</taxon>
    </lineage>
</organism>
<dbReference type="AlphaFoldDB" id="A0A7I4F2U6"/>
<dbReference type="Gramene" id="Pp3c13_20510V3.1">
    <property type="protein sequence ID" value="Pp3c13_20510V3.1"/>
    <property type="gene ID" value="Pp3c13_20510"/>
</dbReference>
<dbReference type="EnsemblPlants" id="Pp3c13_20510V3.1">
    <property type="protein sequence ID" value="Pp3c13_20510V3.1"/>
    <property type="gene ID" value="Pp3c13_20510"/>
</dbReference>
<evidence type="ECO:0008006" key="3">
    <source>
        <dbReference type="Google" id="ProtNLM"/>
    </source>
</evidence>
<dbReference type="Proteomes" id="UP000006727">
    <property type="component" value="Chromosome 13"/>
</dbReference>
<reference evidence="1 2" key="1">
    <citation type="journal article" date="2008" name="Science">
        <title>The Physcomitrella genome reveals evolutionary insights into the conquest of land by plants.</title>
        <authorList>
            <person name="Rensing S."/>
            <person name="Lang D."/>
            <person name="Zimmer A."/>
            <person name="Terry A."/>
            <person name="Salamov A."/>
            <person name="Shapiro H."/>
            <person name="Nishiyama T."/>
            <person name="Perroud P.-F."/>
            <person name="Lindquist E."/>
            <person name="Kamisugi Y."/>
            <person name="Tanahashi T."/>
            <person name="Sakakibara K."/>
            <person name="Fujita T."/>
            <person name="Oishi K."/>
            <person name="Shin-I T."/>
            <person name="Kuroki Y."/>
            <person name="Toyoda A."/>
            <person name="Suzuki Y."/>
            <person name="Hashimoto A."/>
            <person name="Yamaguchi K."/>
            <person name="Sugano A."/>
            <person name="Kohara Y."/>
            <person name="Fujiyama A."/>
            <person name="Anterola A."/>
            <person name="Aoki S."/>
            <person name="Ashton N."/>
            <person name="Barbazuk W.B."/>
            <person name="Barker E."/>
            <person name="Bennetzen J."/>
            <person name="Bezanilla M."/>
            <person name="Blankenship R."/>
            <person name="Cho S.H."/>
            <person name="Dutcher S."/>
            <person name="Estelle M."/>
            <person name="Fawcett J.A."/>
            <person name="Gundlach H."/>
            <person name="Hanada K."/>
            <person name="Heyl A."/>
            <person name="Hicks K.A."/>
            <person name="Hugh J."/>
            <person name="Lohr M."/>
            <person name="Mayer K."/>
            <person name="Melkozernov A."/>
            <person name="Murata T."/>
            <person name="Nelson D."/>
            <person name="Pils B."/>
            <person name="Prigge M."/>
            <person name="Reiss B."/>
            <person name="Renner T."/>
            <person name="Rombauts S."/>
            <person name="Rushton P."/>
            <person name="Sanderfoot A."/>
            <person name="Schween G."/>
            <person name="Shiu S.-H."/>
            <person name="Stueber K."/>
            <person name="Theodoulou F.L."/>
            <person name="Tu H."/>
            <person name="Van de Peer Y."/>
            <person name="Verrier P.J."/>
            <person name="Waters E."/>
            <person name="Wood A."/>
            <person name="Yang L."/>
            <person name="Cove D."/>
            <person name="Cuming A."/>
            <person name="Hasebe M."/>
            <person name="Lucas S."/>
            <person name="Mishler D.B."/>
            <person name="Reski R."/>
            <person name="Grigoriev I."/>
            <person name="Quatrano R.S."/>
            <person name="Boore J.L."/>
        </authorList>
    </citation>
    <scope>NUCLEOTIDE SEQUENCE [LARGE SCALE GENOMIC DNA]</scope>
    <source>
        <strain evidence="1 2">cv. Gransden 2004</strain>
    </source>
</reference>
<dbReference type="InterPro" id="IPR006912">
    <property type="entry name" value="Harbinger_derived_prot"/>
</dbReference>
<dbReference type="Pfam" id="PF04827">
    <property type="entry name" value="Plant_tran"/>
    <property type="match status" value="1"/>
</dbReference>
<dbReference type="PANTHER" id="PTHR47150">
    <property type="entry name" value="OS12G0169200 PROTEIN"/>
    <property type="match status" value="1"/>
</dbReference>
<evidence type="ECO:0000313" key="2">
    <source>
        <dbReference type="Proteomes" id="UP000006727"/>
    </source>
</evidence>
<accession>A0A7I4F2U6</accession>
<evidence type="ECO:0000313" key="1">
    <source>
        <dbReference type="EnsemblPlants" id="Pp3c13_20510V3.1"/>
    </source>
</evidence>